<name>A0A9P0LNQ5_ACAOB</name>
<accession>A0A9P0LNQ5</accession>
<organism evidence="1 2">
    <name type="scientific">Acanthoscelides obtectus</name>
    <name type="common">Bean weevil</name>
    <name type="synonym">Bruchus obtectus</name>
    <dbReference type="NCBI Taxonomy" id="200917"/>
    <lineage>
        <taxon>Eukaryota</taxon>
        <taxon>Metazoa</taxon>
        <taxon>Ecdysozoa</taxon>
        <taxon>Arthropoda</taxon>
        <taxon>Hexapoda</taxon>
        <taxon>Insecta</taxon>
        <taxon>Pterygota</taxon>
        <taxon>Neoptera</taxon>
        <taxon>Endopterygota</taxon>
        <taxon>Coleoptera</taxon>
        <taxon>Polyphaga</taxon>
        <taxon>Cucujiformia</taxon>
        <taxon>Chrysomeloidea</taxon>
        <taxon>Chrysomelidae</taxon>
        <taxon>Bruchinae</taxon>
        <taxon>Bruchini</taxon>
        <taxon>Acanthoscelides</taxon>
    </lineage>
</organism>
<reference evidence="1" key="1">
    <citation type="submission" date="2022-03" db="EMBL/GenBank/DDBJ databases">
        <authorList>
            <person name="Sayadi A."/>
        </authorList>
    </citation>
    <scope>NUCLEOTIDE SEQUENCE</scope>
</reference>
<keyword evidence="2" id="KW-1185">Reference proteome</keyword>
<comment type="caution">
    <text evidence="1">The sequence shown here is derived from an EMBL/GenBank/DDBJ whole genome shotgun (WGS) entry which is preliminary data.</text>
</comment>
<dbReference type="Proteomes" id="UP001152888">
    <property type="component" value="Unassembled WGS sequence"/>
</dbReference>
<dbReference type="AlphaFoldDB" id="A0A9P0LNQ5"/>
<protein>
    <submittedName>
        <fullName evidence="1">Uncharacterized protein</fullName>
    </submittedName>
</protein>
<dbReference type="EMBL" id="CAKOFQ010007314">
    <property type="protein sequence ID" value="CAH1998096.1"/>
    <property type="molecule type" value="Genomic_DNA"/>
</dbReference>
<proteinExistence type="predicted"/>
<evidence type="ECO:0000313" key="2">
    <source>
        <dbReference type="Proteomes" id="UP001152888"/>
    </source>
</evidence>
<gene>
    <name evidence="1" type="ORF">ACAOBT_LOCUS24142</name>
</gene>
<evidence type="ECO:0000313" key="1">
    <source>
        <dbReference type="EMBL" id="CAH1998096.1"/>
    </source>
</evidence>
<dbReference type="OrthoDB" id="416741at2759"/>
<sequence>MDIECYEGFNSAQVHNEDIQFSINSPVKKQRALALKYYKDYSFKDIKLHKTFEGCASEFQDIIGFF</sequence>